<dbReference type="InterPro" id="IPR029065">
    <property type="entry name" value="Enolase_C-like"/>
</dbReference>
<evidence type="ECO:0000259" key="8">
    <source>
        <dbReference type="SMART" id="SM00922"/>
    </source>
</evidence>
<feature type="binding site" evidence="6">
    <location>
        <position position="193"/>
    </location>
    <ligand>
        <name>Mg(2+)</name>
        <dbReference type="ChEBI" id="CHEBI:18420"/>
    </ligand>
</feature>
<dbReference type="Proteomes" id="UP000612233">
    <property type="component" value="Unassembled WGS sequence"/>
</dbReference>
<keyword evidence="3 6" id="KW-0460">Magnesium</keyword>
<feature type="binding site" evidence="6">
    <location>
        <position position="220"/>
    </location>
    <ligand>
        <name>Mg(2+)</name>
        <dbReference type="ChEBI" id="CHEBI:18420"/>
    </ligand>
</feature>
<dbReference type="SFLD" id="SFLDG00180">
    <property type="entry name" value="muconate_cycloisomerase"/>
    <property type="match status" value="1"/>
</dbReference>
<dbReference type="SMART" id="SM00922">
    <property type="entry name" value="MR_MLE"/>
    <property type="match status" value="1"/>
</dbReference>
<dbReference type="EC" id="5.1.1.-" evidence="7"/>
<dbReference type="SUPFAM" id="SSF51604">
    <property type="entry name" value="Enolase C-terminal domain-like"/>
    <property type="match status" value="1"/>
</dbReference>
<comment type="caution">
    <text evidence="9">The sequence shown here is derived from an EMBL/GenBank/DDBJ whole genome shotgun (WGS) entry which is preliminary data.</text>
</comment>
<proteinExistence type="inferred from homology"/>
<feature type="domain" description="Mandelate racemase/muconate lactonizing enzyme C-terminal" evidence="8">
    <location>
        <begin position="144"/>
        <end position="241"/>
    </location>
</feature>
<comment type="cofactor">
    <cofactor evidence="6 7">
        <name>Mg(2+)</name>
        <dbReference type="ChEBI" id="CHEBI:18420"/>
    </cofactor>
    <text evidence="6 7">Binds 1 Mg(2+) ion per subunit.</text>
</comment>
<dbReference type="GO" id="GO:0000287">
    <property type="term" value="F:magnesium ion binding"/>
    <property type="evidence" value="ECO:0007669"/>
    <property type="project" value="UniProtKB-ARBA"/>
</dbReference>
<dbReference type="PANTHER" id="PTHR48073">
    <property type="entry name" value="O-SUCCINYLBENZOATE SYNTHASE-RELATED"/>
    <property type="match status" value="1"/>
</dbReference>
<dbReference type="PANTHER" id="PTHR48073:SF2">
    <property type="entry name" value="O-SUCCINYLBENZOATE SYNTHASE"/>
    <property type="match status" value="1"/>
</dbReference>
<sequence length="371" mass="39781">MPGTTLESISIYKLLVPLREPFVISLGPLTAVQNIVVVLRTADGHTGYGECSPFLTINGESIDTCFVVAQYFAPALKGRDALDLAGCLAELDRIIYGNTSIKSAFDGALHDIAAQHAGLPIYEFLGGNNRKVLTTDMTVSLGPPAKMRADAVRFQHEGFPAIKVKLGDTLAADVARIRAIRDGIGPTHPLRIDANQGWKTADAAIAVLRALAEFNIEHCEEPILRHHFMELSRVSAASPIPIMADESCGDEHDAARLIALNACQLFNIKLGKSSGFHRARKIAGFGQAAGLTLQVGGFLESRLGMTAAAHLALTNDAIRHCDFDTPLLFTEDPVVGGIRYRPGGVVEVPTGPGLGATIDEAYLRRAEQVHF</sequence>
<evidence type="ECO:0000256" key="4">
    <source>
        <dbReference type="ARBA" id="ARBA00023235"/>
    </source>
</evidence>
<evidence type="ECO:0000256" key="7">
    <source>
        <dbReference type="RuleBase" id="RU366006"/>
    </source>
</evidence>
<gene>
    <name evidence="9" type="ORF">IC235_16665</name>
</gene>
<name>A0A927BET7_9BACT</name>
<dbReference type="EMBL" id="JACXAD010000020">
    <property type="protein sequence ID" value="MBD2769522.1"/>
    <property type="molecule type" value="Genomic_DNA"/>
</dbReference>
<dbReference type="Gene3D" id="3.30.390.10">
    <property type="entry name" value="Enolase-like, N-terminal domain"/>
    <property type="match status" value="1"/>
</dbReference>
<dbReference type="FunFam" id="3.30.390.10:FF:000009">
    <property type="entry name" value="Hydrophobic dipeptide epimerase"/>
    <property type="match status" value="1"/>
</dbReference>
<evidence type="ECO:0000256" key="5">
    <source>
        <dbReference type="PIRSR" id="PIRSR634603-1"/>
    </source>
</evidence>
<protein>
    <recommendedName>
        <fullName evidence="7">Dipeptide epimerase</fullName>
        <ecNumber evidence="7">5.1.1.-</ecNumber>
    </recommendedName>
</protein>
<evidence type="ECO:0000256" key="6">
    <source>
        <dbReference type="PIRSR" id="PIRSR634603-3"/>
    </source>
</evidence>
<evidence type="ECO:0000256" key="1">
    <source>
        <dbReference type="ARBA" id="ARBA00008031"/>
    </source>
</evidence>
<keyword evidence="2 6" id="KW-0479">Metal-binding</keyword>
<dbReference type="InterPro" id="IPR013341">
    <property type="entry name" value="Mandelate_racemase_N_dom"/>
</dbReference>
<dbReference type="AlphaFoldDB" id="A0A927BET7"/>
<dbReference type="InterPro" id="IPR034603">
    <property type="entry name" value="Dipeptide_epimerase"/>
</dbReference>
<accession>A0A927BET7</accession>
<evidence type="ECO:0000313" key="10">
    <source>
        <dbReference type="Proteomes" id="UP000612233"/>
    </source>
</evidence>
<dbReference type="Gene3D" id="3.20.20.120">
    <property type="entry name" value="Enolase-like C-terminal domain"/>
    <property type="match status" value="1"/>
</dbReference>
<dbReference type="SFLD" id="SFLDS00001">
    <property type="entry name" value="Enolase"/>
    <property type="match status" value="1"/>
</dbReference>
<dbReference type="SUPFAM" id="SSF54826">
    <property type="entry name" value="Enolase N-terminal domain-like"/>
    <property type="match status" value="1"/>
</dbReference>
<dbReference type="InterPro" id="IPR029017">
    <property type="entry name" value="Enolase-like_N"/>
</dbReference>
<dbReference type="Pfam" id="PF13378">
    <property type="entry name" value="MR_MLE_C"/>
    <property type="match status" value="1"/>
</dbReference>
<reference evidence="9" key="1">
    <citation type="submission" date="2020-09" db="EMBL/GenBank/DDBJ databases">
        <authorList>
            <person name="Kim M.K."/>
        </authorList>
    </citation>
    <scope>NUCLEOTIDE SEQUENCE</scope>
    <source>
        <strain evidence="9">BT664</strain>
    </source>
</reference>
<dbReference type="Pfam" id="PF02746">
    <property type="entry name" value="MR_MLE_N"/>
    <property type="match status" value="1"/>
</dbReference>
<dbReference type="GO" id="GO:0006518">
    <property type="term" value="P:peptide metabolic process"/>
    <property type="evidence" value="ECO:0007669"/>
    <property type="project" value="UniProtKB-ARBA"/>
</dbReference>
<evidence type="ECO:0000313" key="9">
    <source>
        <dbReference type="EMBL" id="MBD2769522.1"/>
    </source>
</evidence>
<comment type="similarity">
    <text evidence="1 7">Belongs to the mandelate racemase/muconate lactonizing enzyme family.</text>
</comment>
<dbReference type="SFLD" id="SFLDF00009">
    <property type="entry name" value="o-succinylbenzoate_synthase"/>
    <property type="match status" value="1"/>
</dbReference>
<feature type="binding site" evidence="6">
    <location>
        <position position="245"/>
    </location>
    <ligand>
        <name>Mg(2+)</name>
        <dbReference type="ChEBI" id="CHEBI:18420"/>
    </ligand>
</feature>
<dbReference type="RefSeq" id="WP_191006330.1">
    <property type="nucleotide sequence ID" value="NZ_JACXAD010000020.1"/>
</dbReference>
<organism evidence="9 10">
    <name type="scientific">Hymenobacter montanus</name>
    <dbReference type="NCBI Taxonomy" id="2771359"/>
    <lineage>
        <taxon>Bacteria</taxon>
        <taxon>Pseudomonadati</taxon>
        <taxon>Bacteroidota</taxon>
        <taxon>Cytophagia</taxon>
        <taxon>Cytophagales</taxon>
        <taxon>Hymenobacteraceae</taxon>
        <taxon>Hymenobacter</taxon>
    </lineage>
</organism>
<dbReference type="InterPro" id="IPR013342">
    <property type="entry name" value="Mandelate_racemase_C"/>
</dbReference>
<evidence type="ECO:0000256" key="3">
    <source>
        <dbReference type="ARBA" id="ARBA00022842"/>
    </source>
</evidence>
<dbReference type="CDD" id="cd03319">
    <property type="entry name" value="L-Ala-DL-Glu_epimerase"/>
    <property type="match status" value="1"/>
</dbReference>
<keyword evidence="10" id="KW-1185">Reference proteome</keyword>
<keyword evidence="4 7" id="KW-0413">Isomerase</keyword>
<evidence type="ECO:0000256" key="2">
    <source>
        <dbReference type="ARBA" id="ARBA00022723"/>
    </source>
</evidence>
<dbReference type="InterPro" id="IPR036849">
    <property type="entry name" value="Enolase-like_C_sf"/>
</dbReference>
<feature type="active site" description="Proton acceptor; specific for (R)-substrate epimerization" evidence="5">
    <location>
        <position position="165"/>
    </location>
</feature>
<feature type="active site" description="Proton acceptor; specific for (S)-substrate epimerization" evidence="5">
    <location>
        <position position="269"/>
    </location>
</feature>
<dbReference type="GO" id="GO:0016855">
    <property type="term" value="F:racemase and epimerase activity, acting on amino acids and derivatives"/>
    <property type="evidence" value="ECO:0007669"/>
    <property type="project" value="UniProtKB-UniRule"/>
</dbReference>